<organism evidence="6 7">
    <name type="scientific">Enteractinococcus coprophilus</name>
    <dbReference type="NCBI Taxonomy" id="1027633"/>
    <lineage>
        <taxon>Bacteria</taxon>
        <taxon>Bacillati</taxon>
        <taxon>Actinomycetota</taxon>
        <taxon>Actinomycetes</taxon>
        <taxon>Micrococcales</taxon>
        <taxon>Micrococcaceae</taxon>
    </lineage>
</organism>
<reference evidence="6 7" key="1">
    <citation type="submission" date="2019-06" db="EMBL/GenBank/DDBJ databases">
        <title>Sequencing the genomes of 1000 actinobacteria strains.</title>
        <authorList>
            <person name="Klenk H.-P."/>
        </authorList>
    </citation>
    <scope>NUCLEOTIDE SEQUENCE [LARGE SCALE GENOMIC DNA]</scope>
    <source>
        <strain evidence="6 7">DSM 24083</strain>
    </source>
</reference>
<dbReference type="SUPFAM" id="SSF50494">
    <property type="entry name" value="Trypsin-like serine proteases"/>
    <property type="match status" value="1"/>
</dbReference>
<dbReference type="EMBL" id="VFOU01000004">
    <property type="protein sequence ID" value="TQL65924.1"/>
    <property type="molecule type" value="Genomic_DNA"/>
</dbReference>
<evidence type="ECO:0000256" key="4">
    <source>
        <dbReference type="SAM" id="MobiDB-lite"/>
    </source>
</evidence>
<name>A0A543A005_9MICC</name>
<proteinExistence type="inferred from homology"/>
<dbReference type="Gene3D" id="2.40.10.10">
    <property type="entry name" value="Trypsin-like serine proteases"/>
    <property type="match status" value="2"/>
</dbReference>
<comment type="caution">
    <text evidence="6">The sequence shown here is derived from an EMBL/GenBank/DDBJ whole genome shotgun (WGS) entry which is preliminary data.</text>
</comment>
<evidence type="ECO:0000256" key="1">
    <source>
        <dbReference type="ARBA" id="ARBA00010541"/>
    </source>
</evidence>
<keyword evidence="2 6" id="KW-0645">Protease</keyword>
<dbReference type="RefSeq" id="WP_141867947.1">
    <property type="nucleotide sequence ID" value="NZ_BAABAN010000006.1"/>
</dbReference>
<dbReference type="PROSITE" id="PS50106">
    <property type="entry name" value="PDZ"/>
    <property type="match status" value="1"/>
</dbReference>
<protein>
    <submittedName>
        <fullName evidence="6">Putative serine protease PepD</fullName>
    </submittedName>
</protein>
<evidence type="ECO:0000256" key="3">
    <source>
        <dbReference type="ARBA" id="ARBA00022801"/>
    </source>
</evidence>
<dbReference type="GO" id="GO:0004252">
    <property type="term" value="F:serine-type endopeptidase activity"/>
    <property type="evidence" value="ECO:0007669"/>
    <property type="project" value="InterPro"/>
</dbReference>
<dbReference type="AlphaFoldDB" id="A0A543A005"/>
<feature type="domain" description="PDZ" evidence="5">
    <location>
        <begin position="338"/>
        <end position="422"/>
    </location>
</feature>
<dbReference type="Pfam" id="PF13180">
    <property type="entry name" value="PDZ_2"/>
    <property type="match status" value="1"/>
</dbReference>
<dbReference type="InterPro" id="IPR001478">
    <property type="entry name" value="PDZ"/>
</dbReference>
<dbReference type="SUPFAM" id="SSF50156">
    <property type="entry name" value="PDZ domain-like"/>
    <property type="match status" value="1"/>
</dbReference>
<dbReference type="GO" id="GO:0006508">
    <property type="term" value="P:proteolysis"/>
    <property type="evidence" value="ECO:0007669"/>
    <property type="project" value="UniProtKB-KW"/>
</dbReference>
<dbReference type="InterPro" id="IPR001940">
    <property type="entry name" value="Peptidase_S1C"/>
</dbReference>
<evidence type="ECO:0000259" key="5">
    <source>
        <dbReference type="PROSITE" id="PS50106"/>
    </source>
</evidence>
<gene>
    <name evidence="6" type="ORF">FB556_2399</name>
</gene>
<evidence type="ECO:0000256" key="2">
    <source>
        <dbReference type="ARBA" id="ARBA00022670"/>
    </source>
</evidence>
<feature type="region of interest" description="Disordered" evidence="4">
    <location>
        <begin position="1"/>
        <end position="55"/>
    </location>
</feature>
<keyword evidence="7" id="KW-1185">Reference proteome</keyword>
<sequence>MHETWPPQPEHTNPSDRRDASSVPSGNDAPPPPPQFQRSFQPHSEPEASANHQRSPQRFGWPALLTSVALAAVLGGGAGGLTAHYLDDGSPAASSEIRDSPQLNRTDNVTPTTEAAAVASPSVVTLAVGGDQAEGSGSGVILDEQGHILTNTHVVTLGGQTAAAGVLVQTHDGEVYEAEVVGLDPMSDLAVVKIDAEGLQPIEMGNSQDMNVGDQAVAIGAPLGLSGTVTEGIISNLDRTISVASSAVPEEQDTPQEENPFEFRLPDNTEPPAAQGQIHLNVIQSDAAINPGNSGGALVDGAGRLIGVNVAIATRTEGNVGLGFAIPVEYAQRVAQELIENGEASHGVLGVTIVPTGQGSLSSGARVVEVVEDGPAAGTRLQSDDVITAVDGQPVTDPGSLSATVREYPGGSEVELTVLRDGEEFHETVTLGTMN</sequence>
<evidence type="ECO:0000313" key="6">
    <source>
        <dbReference type="EMBL" id="TQL65924.1"/>
    </source>
</evidence>
<dbReference type="InterPro" id="IPR043504">
    <property type="entry name" value="Peptidase_S1_PA_chymotrypsin"/>
</dbReference>
<dbReference type="InterPro" id="IPR009003">
    <property type="entry name" value="Peptidase_S1_PA"/>
</dbReference>
<dbReference type="Pfam" id="PF13365">
    <property type="entry name" value="Trypsin_2"/>
    <property type="match status" value="1"/>
</dbReference>
<dbReference type="InterPro" id="IPR051201">
    <property type="entry name" value="Chloro_Bact_Ser_Proteases"/>
</dbReference>
<dbReference type="PANTHER" id="PTHR43343:SF3">
    <property type="entry name" value="PROTEASE DO-LIKE 8, CHLOROPLASTIC"/>
    <property type="match status" value="1"/>
</dbReference>
<dbReference type="InterPro" id="IPR036034">
    <property type="entry name" value="PDZ_sf"/>
</dbReference>
<dbReference type="Proteomes" id="UP000319746">
    <property type="component" value="Unassembled WGS sequence"/>
</dbReference>
<keyword evidence="3" id="KW-0378">Hydrolase</keyword>
<dbReference type="PANTHER" id="PTHR43343">
    <property type="entry name" value="PEPTIDASE S12"/>
    <property type="match status" value="1"/>
</dbReference>
<comment type="similarity">
    <text evidence="1">Belongs to the peptidase S1C family.</text>
</comment>
<evidence type="ECO:0000313" key="7">
    <source>
        <dbReference type="Proteomes" id="UP000319746"/>
    </source>
</evidence>
<dbReference type="SMART" id="SM00228">
    <property type="entry name" value="PDZ"/>
    <property type="match status" value="1"/>
</dbReference>
<dbReference type="OrthoDB" id="9758917at2"/>
<accession>A0A543A005</accession>
<dbReference type="Gene3D" id="2.30.42.10">
    <property type="match status" value="1"/>
</dbReference>
<dbReference type="PRINTS" id="PR00834">
    <property type="entry name" value="PROTEASES2C"/>
</dbReference>